<evidence type="ECO:0000256" key="1">
    <source>
        <dbReference type="ARBA" id="ARBA00001917"/>
    </source>
</evidence>
<dbReference type="PANTHER" id="PTHR38030:SF2">
    <property type="entry name" value="PROTOPORPHYRINOGEN IX DEHYDROGENASE [QUINONE]"/>
    <property type="match status" value="1"/>
</dbReference>
<dbReference type="SUPFAM" id="SSF54862">
    <property type="entry name" value="4Fe-4S ferredoxins"/>
    <property type="match status" value="1"/>
</dbReference>
<dbReference type="GO" id="GO:0009055">
    <property type="term" value="F:electron transfer activity"/>
    <property type="evidence" value="ECO:0007669"/>
    <property type="project" value="InterPro"/>
</dbReference>
<dbReference type="eggNOG" id="COG0716">
    <property type="taxonomic scope" value="Bacteria"/>
</dbReference>
<dbReference type="PROSITE" id="PS50902">
    <property type="entry name" value="FLAVODOXIN_LIKE"/>
    <property type="match status" value="1"/>
</dbReference>
<dbReference type="InterPro" id="IPR008254">
    <property type="entry name" value="Flavodoxin/NO_synth"/>
</dbReference>
<keyword evidence="8" id="KW-1185">Reference proteome</keyword>
<evidence type="ECO:0000256" key="3">
    <source>
        <dbReference type="ARBA" id="ARBA00023004"/>
    </source>
</evidence>
<dbReference type="Pfam" id="PF12724">
    <property type="entry name" value="Flavodoxin_5"/>
    <property type="match status" value="1"/>
</dbReference>
<dbReference type="InterPro" id="IPR026816">
    <property type="entry name" value="Flavodoxin_dom"/>
</dbReference>
<dbReference type="GO" id="GO:0051536">
    <property type="term" value="F:iron-sulfur cluster binding"/>
    <property type="evidence" value="ECO:0007669"/>
    <property type="project" value="UniProtKB-KW"/>
</dbReference>
<dbReference type="HOGENOM" id="CLU_068049_0_0_7"/>
<dbReference type="STRING" id="880072.Desac_1548"/>
<dbReference type="GO" id="GO:0006783">
    <property type="term" value="P:heme biosynthetic process"/>
    <property type="evidence" value="ECO:0007669"/>
    <property type="project" value="TreeGrafter"/>
</dbReference>
<organism evidence="7 8">
    <name type="scientific">Desulfobacca acetoxidans (strain ATCC 700848 / DSM 11109 / ASRB2)</name>
    <dbReference type="NCBI Taxonomy" id="880072"/>
    <lineage>
        <taxon>Bacteria</taxon>
        <taxon>Pseudomonadati</taxon>
        <taxon>Thermodesulfobacteriota</taxon>
        <taxon>Desulfobaccia</taxon>
        <taxon>Desulfobaccales</taxon>
        <taxon>Desulfobaccaceae</taxon>
        <taxon>Desulfobacca</taxon>
    </lineage>
</organism>
<dbReference type="GO" id="GO:0070819">
    <property type="term" value="F:menaquinone-dependent protoporphyrinogen oxidase activity"/>
    <property type="evidence" value="ECO:0007669"/>
    <property type="project" value="TreeGrafter"/>
</dbReference>
<dbReference type="RefSeq" id="WP_013706513.1">
    <property type="nucleotide sequence ID" value="NC_015388.1"/>
</dbReference>
<dbReference type="NCBIfam" id="NF038196">
    <property type="entry name" value="ferrodoxin_EFR1"/>
    <property type="match status" value="1"/>
</dbReference>
<dbReference type="PROSITE" id="PS00201">
    <property type="entry name" value="FLAVODOXIN"/>
    <property type="match status" value="1"/>
</dbReference>
<dbReference type="SUPFAM" id="SSF52218">
    <property type="entry name" value="Flavoproteins"/>
    <property type="match status" value="1"/>
</dbReference>
<dbReference type="InterPro" id="IPR052200">
    <property type="entry name" value="Protoporphyrinogen_IX_DH"/>
</dbReference>
<dbReference type="InterPro" id="IPR017900">
    <property type="entry name" value="4Fe4S_Fe_S_CS"/>
</dbReference>
<comment type="cofactor">
    <cofactor evidence="1">
        <name>FMN</name>
        <dbReference type="ChEBI" id="CHEBI:58210"/>
    </cofactor>
</comment>
<dbReference type="OrthoDB" id="9798098at2"/>
<dbReference type="PROSITE" id="PS51379">
    <property type="entry name" value="4FE4S_FER_2"/>
    <property type="match status" value="2"/>
</dbReference>
<feature type="domain" description="Flavodoxin-like" evidence="5">
    <location>
        <begin position="3"/>
        <end position="150"/>
    </location>
</feature>
<evidence type="ECO:0000256" key="2">
    <source>
        <dbReference type="ARBA" id="ARBA00022723"/>
    </source>
</evidence>
<keyword evidence="4" id="KW-0411">Iron-sulfur</keyword>
<evidence type="ECO:0000259" key="5">
    <source>
        <dbReference type="PROSITE" id="PS50902"/>
    </source>
</evidence>
<accession>F2NHR8</accession>
<protein>
    <submittedName>
        <fullName evidence="7">4Fe-4S ferredoxin iron-sulfur binding domain-containing protein</fullName>
    </submittedName>
</protein>
<evidence type="ECO:0000313" key="7">
    <source>
        <dbReference type="EMBL" id="AEB09403.1"/>
    </source>
</evidence>
<dbReference type="eggNOG" id="COG1143">
    <property type="taxonomic scope" value="Bacteria"/>
</dbReference>
<evidence type="ECO:0000256" key="4">
    <source>
        <dbReference type="ARBA" id="ARBA00023014"/>
    </source>
</evidence>
<dbReference type="Gene3D" id="3.30.70.20">
    <property type="match status" value="1"/>
</dbReference>
<dbReference type="InterPro" id="IPR047964">
    <property type="entry name" value="EFR1-like"/>
</dbReference>
<dbReference type="GO" id="GO:0046872">
    <property type="term" value="F:metal ion binding"/>
    <property type="evidence" value="ECO:0007669"/>
    <property type="project" value="UniProtKB-KW"/>
</dbReference>
<keyword evidence="3" id="KW-0408">Iron</keyword>
<dbReference type="Gene3D" id="3.40.50.360">
    <property type="match status" value="1"/>
</dbReference>
<name>F2NHR8_DESAR</name>
<reference evidence="8" key="2">
    <citation type="submission" date="2011-03" db="EMBL/GenBank/DDBJ databases">
        <title>The complete genome of Desulfobacca acetoxidans DSM 11109.</title>
        <authorList>
            <consortium name="US DOE Joint Genome Institute (JGI-PGF)"/>
            <person name="Lucas S."/>
            <person name="Copeland A."/>
            <person name="Lapidus A."/>
            <person name="Bruce D."/>
            <person name="Goodwin L."/>
            <person name="Pitluck S."/>
            <person name="Peters L."/>
            <person name="Kyrpides N."/>
            <person name="Mavromatis K."/>
            <person name="Ivanova N."/>
            <person name="Ovchinnikova G."/>
            <person name="Teshima H."/>
            <person name="Detter J.C."/>
            <person name="Han C."/>
            <person name="Land M."/>
            <person name="Hauser L."/>
            <person name="Markowitz V."/>
            <person name="Cheng J.-F."/>
            <person name="Hugenholtz P."/>
            <person name="Woyke T."/>
            <person name="Wu D."/>
            <person name="Spring S."/>
            <person name="Schueler E."/>
            <person name="Brambilla E."/>
            <person name="Klenk H.-P."/>
            <person name="Eisen J.A."/>
        </authorList>
    </citation>
    <scope>NUCLEOTIDE SEQUENCE [LARGE SCALE GENOMIC DNA]</scope>
    <source>
        <strain evidence="8">ATCC 700848 / DSM 11109 / ASRB2</strain>
    </source>
</reference>
<evidence type="ECO:0000259" key="6">
    <source>
        <dbReference type="PROSITE" id="PS51379"/>
    </source>
</evidence>
<dbReference type="EMBL" id="CP002629">
    <property type="protein sequence ID" value="AEB09403.1"/>
    <property type="molecule type" value="Genomic_DNA"/>
</dbReference>
<dbReference type="GO" id="GO:0010181">
    <property type="term" value="F:FMN binding"/>
    <property type="evidence" value="ECO:0007669"/>
    <property type="project" value="InterPro"/>
</dbReference>
<dbReference type="InterPro" id="IPR029039">
    <property type="entry name" value="Flavoprotein-like_sf"/>
</dbReference>
<sequence length="300" mass="34442">MKTLLVYFSQTGNTRTIAESIRRGILDVTNHCDIRTIDNIEAKSLFGYDLIGIGSPVFFYKEPFNVRDFLEALPEQDGRHWFIFCTHGNIVGNFFPSMIQLLEEKGATVIACHNSYANITVPFYPRPSYTSGHPDAYDLEQAQAFGKNIAMLSSEIRNQGNLPISLTYPVSSEEWLEEGKRLTREVLKEMLPKHHFNAETCIQCYECEDHCPVQGIDIKIDPPRLQEPCIYCWRCINICPTLSITADWGPLLAMAPTNYVRYKKELDKVAKNGKFRWLVDPETIDCTDPLYKQRERDIDS</sequence>
<dbReference type="Proteomes" id="UP000000483">
    <property type="component" value="Chromosome"/>
</dbReference>
<dbReference type="Pfam" id="PF13746">
    <property type="entry name" value="Fer4_18"/>
    <property type="match status" value="1"/>
</dbReference>
<feature type="domain" description="4Fe-4S ferredoxin-type" evidence="6">
    <location>
        <begin position="192"/>
        <end position="221"/>
    </location>
</feature>
<keyword evidence="2" id="KW-0479">Metal-binding</keyword>
<dbReference type="PANTHER" id="PTHR38030">
    <property type="entry name" value="PROTOPORPHYRINOGEN IX DEHYDROGENASE [MENAQUINONE]"/>
    <property type="match status" value="1"/>
</dbReference>
<dbReference type="InterPro" id="IPR001226">
    <property type="entry name" value="Flavodoxin_CS"/>
</dbReference>
<feature type="domain" description="4Fe-4S ferredoxin-type" evidence="6">
    <location>
        <begin position="226"/>
        <end position="249"/>
    </location>
</feature>
<proteinExistence type="predicted"/>
<gene>
    <name evidence="7" type="ordered locus">Desac_1548</name>
</gene>
<dbReference type="InterPro" id="IPR017896">
    <property type="entry name" value="4Fe4S_Fe-S-bd"/>
</dbReference>
<evidence type="ECO:0000313" key="8">
    <source>
        <dbReference type="Proteomes" id="UP000000483"/>
    </source>
</evidence>
<dbReference type="PROSITE" id="PS00198">
    <property type="entry name" value="4FE4S_FER_1"/>
    <property type="match status" value="1"/>
</dbReference>
<dbReference type="AlphaFoldDB" id="F2NHR8"/>
<reference evidence="7 8" key="1">
    <citation type="journal article" date="2011" name="Stand. Genomic Sci.">
        <title>Complete genome sequence of the acetate-degrading sulfate reducer Desulfobacca acetoxidans type strain (ASRB2).</title>
        <authorList>
            <person name="Goker M."/>
            <person name="Teshima H."/>
            <person name="Lapidus A."/>
            <person name="Nolan M."/>
            <person name="Lucas S."/>
            <person name="Hammon N."/>
            <person name="Deshpande S."/>
            <person name="Cheng J.F."/>
            <person name="Tapia R."/>
            <person name="Han C."/>
            <person name="Goodwin L."/>
            <person name="Pitluck S."/>
            <person name="Huntemann M."/>
            <person name="Liolios K."/>
            <person name="Ivanova N."/>
            <person name="Pagani I."/>
            <person name="Mavromatis K."/>
            <person name="Ovchinikova G."/>
            <person name="Pati A."/>
            <person name="Chen A."/>
            <person name="Palaniappan K."/>
            <person name="Land M."/>
            <person name="Hauser L."/>
            <person name="Brambilla E.M."/>
            <person name="Rohde M."/>
            <person name="Spring S."/>
            <person name="Detter J.C."/>
            <person name="Woyke T."/>
            <person name="Bristow J."/>
            <person name="Eisen J.A."/>
            <person name="Markowitz V."/>
            <person name="Hugenholtz P."/>
            <person name="Kyrpides N.C."/>
            <person name="Klenk H.P."/>
        </authorList>
    </citation>
    <scope>NUCLEOTIDE SEQUENCE [LARGE SCALE GENOMIC DNA]</scope>
    <source>
        <strain evidence="8">ATCC 700848 / DSM 11109 / ASRB2</strain>
    </source>
</reference>
<dbReference type="KEGG" id="dao:Desac_1548"/>